<dbReference type="SUPFAM" id="SSF81296">
    <property type="entry name" value="E set domains"/>
    <property type="match status" value="1"/>
</dbReference>
<dbReference type="InterPro" id="IPR013783">
    <property type="entry name" value="Ig-like_fold"/>
</dbReference>
<evidence type="ECO:0000256" key="11">
    <source>
        <dbReference type="PIRSR" id="PIRSR000463-1"/>
    </source>
</evidence>
<dbReference type="CDD" id="cd02855">
    <property type="entry name" value="E_set_GBE_prok_N"/>
    <property type="match status" value="1"/>
</dbReference>
<dbReference type="PIRSF" id="PIRSF000463">
    <property type="entry name" value="GlgB"/>
    <property type="match status" value="1"/>
</dbReference>
<dbReference type="InterPro" id="IPR006407">
    <property type="entry name" value="GlgB"/>
</dbReference>
<feature type="region of interest" description="Disordered" evidence="12">
    <location>
        <begin position="634"/>
        <end position="673"/>
    </location>
</feature>
<sequence length="673" mass="79116">MTDIKLSDHDLYLFHQGNLFHSYNFMGAHISKEKGEKGVRFTVWAPNAVEVRVVGSFNHWNGYEHKMEKITDNGIWTMFIPGLKEGDLYKYEILAKSGEVFQKSDPYAFYSELRPNTASKVTSLRGYKWNDDEWQQKKMERNVYEEALLIYEVHLGSWKLNEEGEFLTYRELAHELVDYVSEMGYTHIEILPINEHPYDRSWGYQLTGYYSVTSRFGTLDDFKYFVDMCHQKGIGVILDWVPGHFCKDAHGLRLFDGGPVFEYEDIHKAEKKEWGTLTFDFGRPEVQSFLISNALFWMDLFHIDGLRVDAVSSMLYYNHGKSDDDVDVRNIYGGYENLEAISFIRKLNETVFHYYPNALMMAEESTAWPNVSGPTYLGGLGFNFKWNMGWMNDMLKYMEMDPIYRKFHHNLITFSFFYAYSENFLLPMSHDEVVHGKKSLLNKMPGDYWQKFANLRAFYGYMAAHPGKKLLFMGSEFGQFSEWKDLEDLDWEILGYEMHGKMQKFVNQLNKFYLNEPAFWEQDHEHQGFQWIDPNNYEQSIVSFIRKGHKENEQLIILCNFTPVVYHDYKIGVPFYADYVEEFNSDSMEFGGSGQKNEGIRKAIDENWHNQPYSIQVTIPPLSFVVFRPTNIQVKPKTKGGKQDGNENEKRVRRNVTSRGRREKTRTVNEKLS</sequence>
<dbReference type="STRING" id="472963.BKP45_11310"/>
<evidence type="ECO:0000256" key="6">
    <source>
        <dbReference type="ARBA" id="ARBA00022676"/>
    </source>
</evidence>
<dbReference type="EC" id="2.4.1.18" evidence="10"/>
<dbReference type="AlphaFoldDB" id="A0A1S2M0E8"/>
<keyword evidence="8 10" id="KW-0320">Glycogen biosynthesis</keyword>
<dbReference type="Proteomes" id="UP000180057">
    <property type="component" value="Unassembled WGS sequence"/>
</dbReference>
<dbReference type="SUPFAM" id="SSF51445">
    <property type="entry name" value="(Trans)glycosidases"/>
    <property type="match status" value="1"/>
</dbReference>
<evidence type="ECO:0000256" key="7">
    <source>
        <dbReference type="ARBA" id="ARBA00022679"/>
    </source>
</evidence>
<evidence type="ECO:0000256" key="10">
    <source>
        <dbReference type="HAMAP-Rule" id="MF_00685"/>
    </source>
</evidence>
<comment type="pathway">
    <text evidence="3 10">Glycan biosynthesis; glycogen biosynthesis.</text>
</comment>
<dbReference type="InterPro" id="IPR017853">
    <property type="entry name" value="GH"/>
</dbReference>
<dbReference type="InterPro" id="IPR044143">
    <property type="entry name" value="GlgB_N_E_set_prok"/>
</dbReference>
<evidence type="ECO:0000313" key="14">
    <source>
        <dbReference type="EMBL" id="OIJ18172.1"/>
    </source>
</evidence>
<dbReference type="EMBL" id="MLQS01000030">
    <property type="protein sequence ID" value="OIJ18172.1"/>
    <property type="molecule type" value="Genomic_DNA"/>
</dbReference>
<dbReference type="InterPro" id="IPR013780">
    <property type="entry name" value="Glyco_hydro_b"/>
</dbReference>
<comment type="function">
    <text evidence="2 10">Catalyzes the formation of the alpha-1,6-glucosidic linkages in glycogen by scission of a 1,4-alpha-linked oligosaccharide from growing alpha-1,4-glucan chains and the subsequent attachment of the oligosaccharide to the alpha-1,6 position.</text>
</comment>
<reference evidence="14 16" key="1">
    <citation type="submission" date="2016-10" db="EMBL/GenBank/DDBJ databases">
        <title>Draft genome sequences of four alkaliphilic bacteria belonging to the Anaerobacillus genus.</title>
        <authorList>
            <person name="Bassil N.M."/>
            <person name="Lloyd J.R."/>
        </authorList>
    </citation>
    <scope>NUCLEOTIDE SEQUENCE [LARGE SCALE GENOMIC DNA]</scope>
    <source>
        <strain evidence="14 16">DSM 22531</strain>
    </source>
</reference>
<dbReference type="NCBIfam" id="TIGR01515">
    <property type="entry name" value="branching_enzym"/>
    <property type="match status" value="1"/>
</dbReference>
<dbReference type="Gene3D" id="2.60.40.1180">
    <property type="entry name" value="Golgi alpha-mannosidase II"/>
    <property type="match status" value="1"/>
</dbReference>
<dbReference type="NCBIfam" id="NF008967">
    <property type="entry name" value="PRK12313.1"/>
    <property type="match status" value="1"/>
</dbReference>
<dbReference type="FunFam" id="2.60.40.1180:FF:000002">
    <property type="entry name" value="1,4-alpha-glucan branching enzyme GlgB"/>
    <property type="match status" value="1"/>
</dbReference>
<feature type="active site" description="Nucleophile" evidence="10 11">
    <location>
        <position position="309"/>
    </location>
</feature>
<proteinExistence type="inferred from homology"/>
<dbReference type="Gene3D" id="2.60.40.10">
    <property type="entry name" value="Immunoglobulins"/>
    <property type="match status" value="1"/>
</dbReference>
<dbReference type="OrthoDB" id="9800174at2"/>
<dbReference type="GO" id="GO:0005829">
    <property type="term" value="C:cytosol"/>
    <property type="evidence" value="ECO:0007669"/>
    <property type="project" value="TreeGrafter"/>
</dbReference>
<keyword evidence="6 10" id="KW-0328">Glycosyltransferase</keyword>
<dbReference type="InterPro" id="IPR006048">
    <property type="entry name" value="A-amylase/branching_C"/>
</dbReference>
<dbReference type="GO" id="GO:0005978">
    <property type="term" value="P:glycogen biosynthetic process"/>
    <property type="evidence" value="ECO:0007669"/>
    <property type="project" value="UniProtKB-UniRule"/>
</dbReference>
<feature type="active site" description="Proton donor" evidence="10 11">
    <location>
        <position position="363"/>
    </location>
</feature>
<dbReference type="Pfam" id="PF02922">
    <property type="entry name" value="CBM_48"/>
    <property type="match status" value="1"/>
</dbReference>
<dbReference type="RefSeq" id="WP_071389789.1">
    <property type="nucleotide sequence ID" value="NZ_MLQS01000017.1"/>
</dbReference>
<keyword evidence="9 10" id="KW-0119">Carbohydrate metabolism</keyword>
<dbReference type="GO" id="GO:0004553">
    <property type="term" value="F:hydrolase activity, hydrolyzing O-glycosyl compounds"/>
    <property type="evidence" value="ECO:0007669"/>
    <property type="project" value="InterPro"/>
</dbReference>
<dbReference type="FunFam" id="3.20.20.80:FF:000003">
    <property type="entry name" value="1,4-alpha-glucan branching enzyme GlgB"/>
    <property type="match status" value="1"/>
</dbReference>
<dbReference type="UniPathway" id="UPA00164"/>
<keyword evidence="16" id="KW-1185">Reference proteome</keyword>
<dbReference type="FunFam" id="2.60.40.10:FF:000169">
    <property type="entry name" value="1,4-alpha-glucan branching enzyme GlgB"/>
    <property type="match status" value="1"/>
</dbReference>
<organism evidence="14 16">
    <name type="scientific">Anaerobacillus alkalidiazotrophicus</name>
    <dbReference type="NCBI Taxonomy" id="472963"/>
    <lineage>
        <taxon>Bacteria</taxon>
        <taxon>Bacillati</taxon>
        <taxon>Bacillota</taxon>
        <taxon>Bacilli</taxon>
        <taxon>Bacillales</taxon>
        <taxon>Bacillaceae</taxon>
        <taxon>Anaerobacillus</taxon>
    </lineage>
</organism>
<dbReference type="PANTHER" id="PTHR43651">
    <property type="entry name" value="1,4-ALPHA-GLUCAN-BRANCHING ENZYME"/>
    <property type="match status" value="1"/>
</dbReference>
<protein>
    <recommendedName>
        <fullName evidence="10">1,4-alpha-glucan branching enzyme GlgB</fullName>
        <ecNumber evidence="10">2.4.1.18</ecNumber>
    </recommendedName>
    <alternativeName>
        <fullName evidence="10">1,4-alpha-D-glucan:1,4-alpha-D-glucan 6-glucosyl-transferase</fullName>
    </alternativeName>
    <alternativeName>
        <fullName evidence="10">Alpha-(1-&gt;4)-glucan branching enzyme</fullName>
    </alternativeName>
    <alternativeName>
        <fullName evidence="10">Glycogen branching enzyme</fullName>
        <shortName evidence="10">BE</shortName>
    </alternativeName>
</protein>
<dbReference type="CDD" id="cd11322">
    <property type="entry name" value="AmyAc_Glg_BE"/>
    <property type="match status" value="1"/>
</dbReference>
<dbReference type="Gene3D" id="3.20.20.80">
    <property type="entry name" value="Glycosidases"/>
    <property type="match status" value="1"/>
</dbReference>
<dbReference type="EMBL" id="MLQS01000017">
    <property type="protein sequence ID" value="OIJ19651.1"/>
    <property type="molecule type" value="Genomic_DNA"/>
</dbReference>
<comment type="catalytic activity">
    <reaction evidence="1 10">
        <text>Transfers a segment of a (1-&gt;4)-alpha-D-glucan chain to a primary hydroxy group in a similar glucan chain.</text>
        <dbReference type="EC" id="2.4.1.18"/>
    </reaction>
</comment>
<evidence type="ECO:0000313" key="16">
    <source>
        <dbReference type="Proteomes" id="UP000180057"/>
    </source>
</evidence>
<dbReference type="SMART" id="SM00642">
    <property type="entry name" value="Aamy"/>
    <property type="match status" value="1"/>
</dbReference>
<keyword evidence="7 10" id="KW-0808">Transferase</keyword>
<gene>
    <name evidence="10" type="primary">glgB</name>
    <name evidence="15" type="ORF">BKP45_11310</name>
    <name evidence="14" type="ORF">BKP45_17025</name>
</gene>
<evidence type="ECO:0000256" key="3">
    <source>
        <dbReference type="ARBA" id="ARBA00004964"/>
    </source>
</evidence>
<evidence type="ECO:0000256" key="5">
    <source>
        <dbReference type="ARBA" id="ARBA00022600"/>
    </source>
</evidence>
<evidence type="ECO:0000256" key="8">
    <source>
        <dbReference type="ARBA" id="ARBA00023056"/>
    </source>
</evidence>
<feature type="compositionally biased region" description="Basic and acidic residues" evidence="12">
    <location>
        <begin position="641"/>
        <end position="650"/>
    </location>
</feature>
<dbReference type="InterPro" id="IPR014756">
    <property type="entry name" value="Ig_E-set"/>
</dbReference>
<evidence type="ECO:0000256" key="12">
    <source>
        <dbReference type="SAM" id="MobiDB-lite"/>
    </source>
</evidence>
<keyword evidence="5 10" id="KW-0321">Glycogen metabolism</keyword>
<evidence type="ECO:0000256" key="4">
    <source>
        <dbReference type="ARBA" id="ARBA00009000"/>
    </source>
</evidence>
<dbReference type="NCBIfam" id="NF003811">
    <property type="entry name" value="PRK05402.1"/>
    <property type="match status" value="1"/>
</dbReference>
<evidence type="ECO:0000313" key="15">
    <source>
        <dbReference type="EMBL" id="OIJ19651.1"/>
    </source>
</evidence>
<dbReference type="GO" id="GO:0043169">
    <property type="term" value="F:cation binding"/>
    <property type="evidence" value="ECO:0007669"/>
    <property type="project" value="InterPro"/>
</dbReference>
<dbReference type="Pfam" id="PF02806">
    <property type="entry name" value="Alpha-amylase_C"/>
    <property type="match status" value="1"/>
</dbReference>
<feature type="domain" description="Glycosyl hydrolase family 13 catalytic" evidence="13">
    <location>
        <begin position="152"/>
        <end position="513"/>
    </location>
</feature>
<dbReference type="HAMAP" id="MF_00685">
    <property type="entry name" value="GlgB"/>
    <property type="match status" value="1"/>
</dbReference>
<evidence type="ECO:0000256" key="1">
    <source>
        <dbReference type="ARBA" id="ARBA00000826"/>
    </source>
</evidence>
<comment type="subunit">
    <text evidence="10">Monomer.</text>
</comment>
<evidence type="ECO:0000256" key="2">
    <source>
        <dbReference type="ARBA" id="ARBA00002953"/>
    </source>
</evidence>
<name>A0A1S2M0E8_9BACI</name>
<dbReference type="PANTHER" id="PTHR43651:SF3">
    <property type="entry name" value="1,4-ALPHA-GLUCAN-BRANCHING ENZYME"/>
    <property type="match status" value="1"/>
</dbReference>
<dbReference type="GO" id="GO:0003844">
    <property type="term" value="F:1,4-alpha-glucan branching enzyme activity"/>
    <property type="evidence" value="ECO:0007669"/>
    <property type="project" value="UniProtKB-UniRule"/>
</dbReference>
<accession>A0A1S2M0E8</accession>
<evidence type="ECO:0000259" key="13">
    <source>
        <dbReference type="SMART" id="SM00642"/>
    </source>
</evidence>
<dbReference type="InterPro" id="IPR037439">
    <property type="entry name" value="Branching_enzy"/>
</dbReference>
<dbReference type="InterPro" id="IPR006047">
    <property type="entry name" value="GH13_cat_dom"/>
</dbReference>
<comment type="caution">
    <text evidence="14">The sequence shown here is derived from an EMBL/GenBank/DDBJ whole genome shotgun (WGS) entry which is preliminary data.</text>
</comment>
<feature type="compositionally biased region" description="Basic residues" evidence="12">
    <location>
        <begin position="651"/>
        <end position="664"/>
    </location>
</feature>
<dbReference type="Pfam" id="PF00128">
    <property type="entry name" value="Alpha-amylase"/>
    <property type="match status" value="1"/>
</dbReference>
<dbReference type="InterPro" id="IPR004193">
    <property type="entry name" value="Glyco_hydro_13_N"/>
</dbReference>
<comment type="similarity">
    <text evidence="4 10">Belongs to the glycosyl hydrolase 13 family. GlgB subfamily.</text>
</comment>
<evidence type="ECO:0000256" key="9">
    <source>
        <dbReference type="ARBA" id="ARBA00023277"/>
    </source>
</evidence>
<dbReference type="SUPFAM" id="SSF51011">
    <property type="entry name" value="Glycosyl hydrolase domain"/>
    <property type="match status" value="1"/>
</dbReference>